<gene>
    <name evidence="4" type="ORF">YZ34_03400</name>
</gene>
<dbReference type="SUPFAM" id="SSF103473">
    <property type="entry name" value="MFS general substrate transporter"/>
    <property type="match status" value="1"/>
</dbReference>
<accession>A0A5L4JLT2</accession>
<sequence length="399" mass="44242">MKKFKKGFFMGLSKKYNLFNINFFCIFGINFVICLVFYMSTISSTDYVLGVLNLQTSTAGLIMGAFVIGALLSRLYFGSIIDGINIKKVIIFSLLFYLFINLMYLKFYNVYFLVLIRFLAGVCYGICSCACGAAIARIIPSNKRGIGIGYYATSVVLTSALGPFLAIKLDSINLFQLSFLIASVSIIFALVLSIFLKVRRFKKHYHVKRKFSIYNYFEKSVLNLALITFLIACPFGAIIAYMSAYTQSLNLSFAGSMFFVIYAGFSIVFRPLAGKVFDKHGANIVIIFSLFSFILCLLLLAFAKNFYMIIIAGIFCALGYANATSSAQALAIKLAPKEKMGLANSTFFLSLDFGIGVSPYLLGIVEPSIGFANVYALCAVLVLFALVLYYLLIVKKTFC</sequence>
<dbReference type="CDD" id="cd17489">
    <property type="entry name" value="MFS_YfcJ_like"/>
    <property type="match status" value="1"/>
</dbReference>
<reference evidence="4 5" key="1">
    <citation type="submission" date="2018-05" db="EMBL/GenBank/DDBJ databases">
        <authorList>
            <consortium name="PulseNet: The National Subtyping Network for Foodborne Disease Surveillance"/>
            <person name="Tarr C.L."/>
            <person name="Trees E."/>
            <person name="Katz L.S."/>
            <person name="Carleton-Romer H.A."/>
            <person name="Stroika S."/>
            <person name="Kucerova Z."/>
            <person name="Roache K.F."/>
            <person name="Sabol A.L."/>
            <person name="Besser J."/>
            <person name="Gerner-Smidt P."/>
        </authorList>
    </citation>
    <scope>NUCLEOTIDE SEQUENCE [LARGE SCALE GENOMIC DNA]</scope>
    <source>
        <strain evidence="4 5">D6489</strain>
    </source>
</reference>
<dbReference type="PANTHER" id="PTHR23531">
    <property type="entry name" value="QUINOLENE RESISTANCE PROTEIN NORA"/>
    <property type="match status" value="1"/>
</dbReference>
<dbReference type="Proteomes" id="UP000559808">
    <property type="component" value="Unassembled WGS sequence"/>
</dbReference>
<keyword evidence="2" id="KW-1133">Transmembrane helix</keyword>
<evidence type="ECO:0000256" key="2">
    <source>
        <dbReference type="ARBA" id="ARBA00022989"/>
    </source>
</evidence>
<dbReference type="AlphaFoldDB" id="A0A5L4JLT2"/>
<organism evidence="4 5">
    <name type="scientific">Campylobacter lari</name>
    <dbReference type="NCBI Taxonomy" id="201"/>
    <lineage>
        <taxon>Bacteria</taxon>
        <taxon>Pseudomonadati</taxon>
        <taxon>Campylobacterota</taxon>
        <taxon>Epsilonproteobacteria</taxon>
        <taxon>Campylobacterales</taxon>
        <taxon>Campylobacteraceae</taxon>
        <taxon>Campylobacter</taxon>
    </lineage>
</organism>
<evidence type="ECO:0000256" key="1">
    <source>
        <dbReference type="ARBA" id="ARBA00022692"/>
    </source>
</evidence>
<evidence type="ECO:0000256" key="3">
    <source>
        <dbReference type="ARBA" id="ARBA00023136"/>
    </source>
</evidence>
<dbReference type="InterPro" id="IPR052714">
    <property type="entry name" value="MFS_Exporter"/>
</dbReference>
<dbReference type="InterPro" id="IPR011701">
    <property type="entry name" value="MFS"/>
</dbReference>
<evidence type="ECO:0000313" key="4">
    <source>
        <dbReference type="EMBL" id="EAI3914062.1"/>
    </source>
</evidence>
<protein>
    <submittedName>
        <fullName evidence="4">MFS transporter</fullName>
    </submittedName>
</protein>
<dbReference type="PROSITE" id="PS50850">
    <property type="entry name" value="MFS"/>
    <property type="match status" value="1"/>
</dbReference>
<comment type="caution">
    <text evidence="4">The sequence shown here is derived from an EMBL/GenBank/DDBJ whole genome shotgun (WGS) entry which is preliminary data.</text>
</comment>
<name>A0A5L4JLT2_CAMLA</name>
<proteinExistence type="predicted"/>
<dbReference type="InterPro" id="IPR036259">
    <property type="entry name" value="MFS_trans_sf"/>
</dbReference>
<dbReference type="Pfam" id="PF07690">
    <property type="entry name" value="MFS_1"/>
    <property type="match status" value="1"/>
</dbReference>
<evidence type="ECO:0000313" key="5">
    <source>
        <dbReference type="Proteomes" id="UP000559808"/>
    </source>
</evidence>
<keyword evidence="1" id="KW-0812">Transmembrane</keyword>
<dbReference type="EMBL" id="AABOWU010000005">
    <property type="protein sequence ID" value="EAI3914062.1"/>
    <property type="molecule type" value="Genomic_DNA"/>
</dbReference>
<keyword evidence="3" id="KW-0472">Membrane</keyword>
<dbReference type="GO" id="GO:0022857">
    <property type="term" value="F:transmembrane transporter activity"/>
    <property type="evidence" value="ECO:0007669"/>
    <property type="project" value="InterPro"/>
</dbReference>
<dbReference type="InterPro" id="IPR020846">
    <property type="entry name" value="MFS_dom"/>
</dbReference>
<dbReference type="PANTHER" id="PTHR23531:SF1">
    <property type="entry name" value="QUINOLENE RESISTANCE PROTEIN NORA"/>
    <property type="match status" value="1"/>
</dbReference>
<dbReference type="Gene3D" id="1.20.1250.20">
    <property type="entry name" value="MFS general substrate transporter like domains"/>
    <property type="match status" value="2"/>
</dbReference>